<comment type="function">
    <text evidence="4">Formation of pseudouridine at positions 38, 39 and 40 in the anticodon stem and loop of transfer RNAs.</text>
</comment>
<keyword evidence="3 4" id="KW-0413">Isomerase</keyword>
<protein>
    <recommendedName>
        <fullName evidence="4">tRNA pseudouridine synthase A</fullName>
        <ecNumber evidence="4">5.4.99.12</ecNumber>
    </recommendedName>
    <alternativeName>
        <fullName evidence="4">tRNA pseudouridine(38-40) synthase</fullName>
    </alternativeName>
    <alternativeName>
        <fullName evidence="4">tRNA pseudouridylate synthase I</fullName>
    </alternativeName>
    <alternativeName>
        <fullName evidence="4">tRNA-uridine isomerase I</fullName>
    </alternativeName>
</protein>
<dbReference type="GO" id="GO:0031119">
    <property type="term" value="P:tRNA pseudouridine synthesis"/>
    <property type="evidence" value="ECO:0007669"/>
    <property type="project" value="UniProtKB-UniRule"/>
</dbReference>
<dbReference type="FunFam" id="3.30.70.580:FF:000001">
    <property type="entry name" value="tRNA pseudouridine synthase A"/>
    <property type="match status" value="1"/>
</dbReference>
<dbReference type="Pfam" id="PF01416">
    <property type="entry name" value="PseudoU_synth_1"/>
    <property type="match status" value="2"/>
</dbReference>
<sequence length="251" mass="27172">MNYLLTLAYDGTNYCGFQVQPNGRSVAAAFQDALEAVLGCRPDIKGCSRTDAGVHALGFMLNFHADTRIPAAKLPLALNQHLPPDIRALEARVVPDDFHARYAAHTKTYLYRIHNSPIDSPFAARYYTKVPGRLDADRMQQAAQYFVGKHDFLALCASGSSAAAHGDTVRTITACDVQRRGDDIDITVTADGYLYNMVRILAGTLCEAGAGRLAPEAVPGILASRDRKNAGPTLAAKGLFLKSVDYDTPIE</sequence>
<dbReference type="NCBIfam" id="TIGR00071">
    <property type="entry name" value="hisT_truA"/>
    <property type="match status" value="1"/>
</dbReference>
<evidence type="ECO:0000256" key="1">
    <source>
        <dbReference type="ARBA" id="ARBA00009375"/>
    </source>
</evidence>
<dbReference type="AlphaFoldDB" id="A0A329TVR3"/>
<feature type="domain" description="Pseudouridine synthase I TruA alpha/beta" evidence="8">
    <location>
        <begin position="8"/>
        <end position="102"/>
    </location>
</feature>
<dbReference type="GO" id="GO:0160147">
    <property type="term" value="F:tRNA pseudouridine(38-40) synthase activity"/>
    <property type="evidence" value="ECO:0007669"/>
    <property type="project" value="UniProtKB-EC"/>
</dbReference>
<dbReference type="Proteomes" id="UP000251144">
    <property type="component" value="Unassembled WGS sequence"/>
</dbReference>
<evidence type="ECO:0000256" key="4">
    <source>
        <dbReference type="HAMAP-Rule" id="MF_00171"/>
    </source>
</evidence>
<feature type="active site" description="Nucleophile" evidence="4 5">
    <location>
        <position position="51"/>
    </location>
</feature>
<evidence type="ECO:0000256" key="3">
    <source>
        <dbReference type="ARBA" id="ARBA00023235"/>
    </source>
</evidence>
<evidence type="ECO:0000259" key="8">
    <source>
        <dbReference type="Pfam" id="PF01416"/>
    </source>
</evidence>
<comment type="subunit">
    <text evidence="4">Homodimer.</text>
</comment>
<dbReference type="PIRSF" id="PIRSF001430">
    <property type="entry name" value="tRNA_psdUrid_synth"/>
    <property type="match status" value="1"/>
</dbReference>
<keyword evidence="2 4" id="KW-0819">tRNA processing</keyword>
<dbReference type="GO" id="GO:0003723">
    <property type="term" value="F:RNA binding"/>
    <property type="evidence" value="ECO:0007669"/>
    <property type="project" value="InterPro"/>
</dbReference>
<evidence type="ECO:0000256" key="5">
    <source>
        <dbReference type="PIRSR" id="PIRSR001430-1"/>
    </source>
</evidence>
<dbReference type="InterPro" id="IPR020097">
    <property type="entry name" value="PsdUridine_synth_TruA_a/b_dom"/>
</dbReference>
<comment type="caution">
    <text evidence="4">Lacks conserved residue(s) required for the propagation of feature annotation.</text>
</comment>
<evidence type="ECO:0000256" key="7">
    <source>
        <dbReference type="RuleBase" id="RU003792"/>
    </source>
</evidence>
<dbReference type="PANTHER" id="PTHR11142">
    <property type="entry name" value="PSEUDOURIDYLATE SYNTHASE"/>
    <property type="match status" value="1"/>
</dbReference>
<organism evidence="9 10">
    <name type="scientific">Faecalibacterium prausnitzii</name>
    <dbReference type="NCBI Taxonomy" id="853"/>
    <lineage>
        <taxon>Bacteria</taxon>
        <taxon>Bacillati</taxon>
        <taxon>Bacillota</taxon>
        <taxon>Clostridia</taxon>
        <taxon>Eubacteriales</taxon>
        <taxon>Oscillospiraceae</taxon>
        <taxon>Faecalibacterium</taxon>
    </lineage>
</organism>
<dbReference type="EC" id="5.4.99.12" evidence="4"/>
<dbReference type="InterPro" id="IPR020094">
    <property type="entry name" value="TruA/RsuA/RluB/E/F_N"/>
</dbReference>
<comment type="caution">
    <text evidence="9">The sequence shown here is derived from an EMBL/GenBank/DDBJ whole genome shotgun (WGS) entry which is preliminary data.</text>
</comment>
<evidence type="ECO:0000313" key="10">
    <source>
        <dbReference type="Proteomes" id="UP000251144"/>
    </source>
</evidence>
<evidence type="ECO:0000256" key="2">
    <source>
        <dbReference type="ARBA" id="ARBA00022694"/>
    </source>
</evidence>
<gene>
    <name evidence="4" type="primary">truA</name>
    <name evidence="9" type="ORF">C4N26_11975</name>
</gene>
<dbReference type="CDD" id="cd02570">
    <property type="entry name" value="PseudoU_synth_EcTruA"/>
    <property type="match status" value="1"/>
</dbReference>
<dbReference type="OrthoDB" id="9811823at2"/>
<comment type="similarity">
    <text evidence="1 4 7">Belongs to the tRNA pseudouridine synthase TruA family.</text>
</comment>
<feature type="domain" description="Pseudouridine synthase I TruA alpha/beta" evidence="8">
    <location>
        <begin position="142"/>
        <end position="247"/>
    </location>
</feature>
<dbReference type="SUPFAM" id="SSF55120">
    <property type="entry name" value="Pseudouridine synthase"/>
    <property type="match status" value="1"/>
</dbReference>
<name>A0A329TVR3_9FIRM</name>
<dbReference type="Gene3D" id="3.30.70.660">
    <property type="entry name" value="Pseudouridine synthase I, catalytic domain, C-terminal subdomain"/>
    <property type="match status" value="1"/>
</dbReference>
<dbReference type="EMBL" id="PRLB01000013">
    <property type="protein sequence ID" value="RAW53274.1"/>
    <property type="molecule type" value="Genomic_DNA"/>
</dbReference>
<comment type="catalytic activity">
    <reaction evidence="4 7">
        <text>uridine(38/39/40) in tRNA = pseudouridine(38/39/40) in tRNA</text>
        <dbReference type="Rhea" id="RHEA:22376"/>
        <dbReference type="Rhea" id="RHEA-COMP:10085"/>
        <dbReference type="Rhea" id="RHEA-COMP:10087"/>
        <dbReference type="ChEBI" id="CHEBI:65314"/>
        <dbReference type="ChEBI" id="CHEBI:65315"/>
        <dbReference type="EC" id="5.4.99.12"/>
    </reaction>
</comment>
<dbReference type="Gene3D" id="3.30.70.580">
    <property type="entry name" value="Pseudouridine synthase I, catalytic domain, N-terminal subdomain"/>
    <property type="match status" value="1"/>
</dbReference>
<dbReference type="InterPro" id="IPR001406">
    <property type="entry name" value="PsdUridine_synth_TruA"/>
</dbReference>
<accession>A0A329TVR3</accession>
<dbReference type="PANTHER" id="PTHR11142:SF0">
    <property type="entry name" value="TRNA PSEUDOURIDINE SYNTHASE-LIKE 1"/>
    <property type="match status" value="1"/>
</dbReference>
<proteinExistence type="inferred from homology"/>
<evidence type="ECO:0000256" key="6">
    <source>
        <dbReference type="PIRSR" id="PIRSR001430-2"/>
    </source>
</evidence>
<reference evidence="9 10" key="1">
    <citation type="submission" date="2018-02" db="EMBL/GenBank/DDBJ databases">
        <title>Complete genome sequencing of Faecalibacterium prausnitzii strains isolated from the human gut.</title>
        <authorList>
            <person name="Fitzgerald B.C."/>
            <person name="Shkoporov A.N."/>
            <person name="Ross P.R."/>
            <person name="Hill C."/>
        </authorList>
    </citation>
    <scope>NUCLEOTIDE SEQUENCE [LARGE SCALE GENOMIC DNA]</scope>
    <source>
        <strain evidence="9 10">APC942/32-1</strain>
    </source>
</reference>
<dbReference type="HAMAP" id="MF_00171">
    <property type="entry name" value="TruA"/>
    <property type="match status" value="1"/>
</dbReference>
<evidence type="ECO:0000313" key="9">
    <source>
        <dbReference type="EMBL" id="RAW53274.1"/>
    </source>
</evidence>
<dbReference type="InterPro" id="IPR020103">
    <property type="entry name" value="PsdUridine_synth_cat_dom_sf"/>
</dbReference>
<dbReference type="InterPro" id="IPR020095">
    <property type="entry name" value="PsdUridine_synth_TruA_C"/>
</dbReference>
<feature type="binding site" evidence="4 6">
    <location>
        <position position="109"/>
    </location>
    <ligand>
        <name>substrate</name>
    </ligand>
</feature>
<dbReference type="RefSeq" id="WP_158401532.1">
    <property type="nucleotide sequence ID" value="NZ_PRLB01000013.1"/>
</dbReference>